<keyword evidence="1 2" id="KW-0597">Phosphoprotein</keyword>
<evidence type="ECO:0000259" key="3">
    <source>
        <dbReference type="PROSITE" id="PS50110"/>
    </source>
</evidence>
<dbReference type="InterPro" id="IPR001789">
    <property type="entry name" value="Sig_transdc_resp-reg_receiver"/>
</dbReference>
<dbReference type="SMART" id="SM00448">
    <property type="entry name" value="REC"/>
    <property type="match status" value="1"/>
</dbReference>
<accession>A0A6P2CUW7</accession>
<gene>
    <name evidence="4" type="ORF">SOIL9_49330</name>
</gene>
<dbReference type="RefSeq" id="WP_162667598.1">
    <property type="nucleotide sequence ID" value="NZ_LR593886.1"/>
</dbReference>
<keyword evidence="5" id="KW-1185">Reference proteome</keyword>
<evidence type="ECO:0000313" key="5">
    <source>
        <dbReference type="Proteomes" id="UP000464178"/>
    </source>
</evidence>
<name>A0A6P2CUW7_9BACT</name>
<dbReference type="GO" id="GO:0000160">
    <property type="term" value="P:phosphorelay signal transduction system"/>
    <property type="evidence" value="ECO:0007669"/>
    <property type="project" value="InterPro"/>
</dbReference>
<proteinExistence type="predicted"/>
<dbReference type="KEGG" id="gms:SOIL9_49330"/>
<organism evidence="4 5">
    <name type="scientific">Gemmata massiliana</name>
    <dbReference type="NCBI Taxonomy" id="1210884"/>
    <lineage>
        <taxon>Bacteria</taxon>
        <taxon>Pseudomonadati</taxon>
        <taxon>Planctomycetota</taxon>
        <taxon>Planctomycetia</taxon>
        <taxon>Gemmatales</taxon>
        <taxon>Gemmataceae</taxon>
        <taxon>Gemmata</taxon>
    </lineage>
</organism>
<feature type="modified residue" description="4-aspartylphosphate" evidence="2">
    <location>
        <position position="52"/>
    </location>
</feature>
<dbReference type="PANTHER" id="PTHR44591">
    <property type="entry name" value="STRESS RESPONSE REGULATOR PROTEIN 1"/>
    <property type="match status" value="1"/>
</dbReference>
<protein>
    <recommendedName>
        <fullName evidence="3">Response regulatory domain-containing protein</fullName>
    </recommendedName>
</protein>
<evidence type="ECO:0000313" key="4">
    <source>
        <dbReference type="EMBL" id="VTR92781.1"/>
    </source>
</evidence>
<dbReference type="Gene3D" id="3.40.50.2300">
    <property type="match status" value="1"/>
</dbReference>
<dbReference type="Proteomes" id="UP000464178">
    <property type="component" value="Chromosome"/>
</dbReference>
<dbReference type="PROSITE" id="PS50110">
    <property type="entry name" value="RESPONSE_REGULATORY"/>
    <property type="match status" value="1"/>
</dbReference>
<dbReference type="PANTHER" id="PTHR44591:SF3">
    <property type="entry name" value="RESPONSE REGULATORY DOMAIN-CONTAINING PROTEIN"/>
    <property type="match status" value="1"/>
</dbReference>
<reference evidence="4 5" key="1">
    <citation type="submission" date="2019-05" db="EMBL/GenBank/DDBJ databases">
        <authorList>
            <consortium name="Science for Life Laboratories"/>
        </authorList>
    </citation>
    <scope>NUCLEOTIDE SEQUENCE [LARGE SCALE GENOMIC DNA]</scope>
    <source>
        <strain evidence="4">Soil9</strain>
    </source>
</reference>
<dbReference type="AlphaFoldDB" id="A0A6P2CUW7"/>
<evidence type="ECO:0000256" key="1">
    <source>
        <dbReference type="ARBA" id="ARBA00022553"/>
    </source>
</evidence>
<dbReference type="InterPro" id="IPR011006">
    <property type="entry name" value="CheY-like_superfamily"/>
</dbReference>
<dbReference type="SUPFAM" id="SSF52172">
    <property type="entry name" value="CheY-like"/>
    <property type="match status" value="1"/>
</dbReference>
<evidence type="ECO:0000256" key="2">
    <source>
        <dbReference type="PROSITE-ProRule" id="PRU00169"/>
    </source>
</evidence>
<dbReference type="InterPro" id="IPR050595">
    <property type="entry name" value="Bact_response_regulator"/>
</dbReference>
<sequence>MKTILIVDDEFDLTGTLQAILRGEGYAAEVCSDGRETLDRIKASRPDLLLMDVMMPRMSGYEVLKAMKRTPGLDGIPVVLMSAAPLRVKPADYTWAAFLLKPFTLDAVLRAVEEQVGKPEPTGN</sequence>
<dbReference type="Pfam" id="PF00072">
    <property type="entry name" value="Response_reg"/>
    <property type="match status" value="1"/>
</dbReference>
<dbReference type="EMBL" id="LR593886">
    <property type="protein sequence ID" value="VTR92781.1"/>
    <property type="molecule type" value="Genomic_DNA"/>
</dbReference>
<feature type="domain" description="Response regulatory" evidence="3">
    <location>
        <begin position="3"/>
        <end position="116"/>
    </location>
</feature>